<evidence type="ECO:0000256" key="5">
    <source>
        <dbReference type="ARBA" id="ARBA00047942"/>
    </source>
</evidence>
<feature type="domain" description="Type II methyltransferase M.TaqI-like" evidence="7">
    <location>
        <begin position="546"/>
        <end position="787"/>
    </location>
</feature>
<dbReference type="PANTHER" id="PTHR33841">
    <property type="entry name" value="DNA METHYLTRANSFERASE YEEA-RELATED"/>
    <property type="match status" value="1"/>
</dbReference>
<evidence type="ECO:0000256" key="4">
    <source>
        <dbReference type="ARBA" id="ARBA00022691"/>
    </source>
</evidence>
<dbReference type="GO" id="GO:0008168">
    <property type="term" value="F:methyltransferase activity"/>
    <property type="evidence" value="ECO:0007669"/>
    <property type="project" value="UniProtKB-KW"/>
</dbReference>
<sequence length="1359" mass="153370">MRQPESLDSSFSTVRTEGGLLPADILAKILAGDSALPGTSAEAYHLPKGEKLGEAINRSWSRVRVLWERFRQQRETLEQGDTGTSQTRETLLLPLFTELGYGRLFGAKAEDRTVGDKVFSISHFWHHSPVHLIGCKVELDRRAKGVRGAAQSSPHSMVQDFLNRSEAHLWGFCSNGLCLRILRDNKSLSRQAFIEFDLESMFEGEVFSDFALLWMLCHQSRVESDEPASCWLEQWAKSAQDQGVRALDTLRGSVQKTIEILGQGFLESRNPELKERLRSGGLSRQDYFRQLLRLVYRLLFLFAAEDRGLLHAPGTPEQALKRFSAWHSTTRLRHLAGKLSGTKHHDLYEGLKLVMGYLGRSEGCPELGLSPLGSFLWSDEALPDVSRGCLSNGHLLQAVRVLAYTETDGVRRPVDYKNVGARELGSIYESLLELHPNLDIASGAFSLDTASGNDRKTTGSYYTPTQLIDSLLDSALEPVVQQATAQEDAERALLELKICDPSCGSGHFLIAAAHRLAKRLAGVRTGDEEPGPDAVRKALRDVIGRCIYGVDVNPMAVELCKVSLWLEALEPGKPLSFLDHHIRCGNSLIGTTPELIAGGLPDEAFKPIEGDEKAACTALKKANKAAQKKARMPLIAQQEREALARLREAAAALEDIPSDSLKDIHAKESAFRRHESTPEYLNKRILANAWCAAFVIRKYFPEKPGYPGVPADEPFGLTQRELSAFAMGQPLKPELEREVEGLAGQYQFFHWHLAYPEVFARGGFDVMLGNPPWERVKLQEKEWFAERSPEIANAQNAAARKRMIEALKTSDPEFHQAFLNDLRKAEGESHFMRSSGRYPFCGRGDINVYSIFAETLRTLINDKGRMGCVLPSGISTDDTTKLFFQDLVDSHELISLFSFFEIRKHFPGTDSRNPFCLMTVGAGDGTRRLPVLAFELHSVEDSKNPEIFFELHTQEFALLNPNTRTCPVFRSRRDAELTKAIYRRVPVLIREARDGKPEENQWGIKFSTMFHMSNDSHLFKTREQLEADGWVLDGNVFQKEDEKYLPLYEQNLIHMDNHRFASFKSHDGSISQYKSEILGNDRLNNPLELVIPRYWTSINSIESARAAKTNNAHTISFRRSARSGDVRTALFCTLPKYGVGDSIFLMLSPMENSYCLLASLNSYSFDFVVRQSIGGDNASFFIMKQIPSPSPNTYEAICDWGDKRYCLKSWFLPRILELTYTAWDLASFAQDSGFYGSPFRWDEKRRFLLRCEMDAAFFHLYLLSNPDGSWKRPNDETDAELAALTKAFPTPRHAVDYIMDTFPIVRRKDEAAHGEYRTKRVILEIYDELQQAMATGKPYQTRLDPPPADPRCCHPRRPC</sequence>
<protein>
    <recommendedName>
        <fullName evidence="1">site-specific DNA-methyltransferase (adenine-specific)</fullName>
        <ecNumber evidence="1">2.1.1.72</ecNumber>
    </recommendedName>
</protein>
<dbReference type="GO" id="GO:0032259">
    <property type="term" value="P:methylation"/>
    <property type="evidence" value="ECO:0007669"/>
    <property type="project" value="UniProtKB-KW"/>
</dbReference>
<accession>A0ABY9R3J3</accession>
<dbReference type="Pfam" id="PF07669">
    <property type="entry name" value="Eco57I"/>
    <property type="match status" value="1"/>
</dbReference>
<dbReference type="SUPFAM" id="SSF53335">
    <property type="entry name" value="S-adenosyl-L-methionine-dependent methyltransferases"/>
    <property type="match status" value="1"/>
</dbReference>
<dbReference type="InterPro" id="IPR029063">
    <property type="entry name" value="SAM-dependent_MTases_sf"/>
</dbReference>
<dbReference type="RefSeq" id="WP_309541657.1">
    <property type="nucleotide sequence ID" value="NZ_CP133659.1"/>
</dbReference>
<evidence type="ECO:0000256" key="1">
    <source>
        <dbReference type="ARBA" id="ARBA00011900"/>
    </source>
</evidence>
<organism evidence="8 9">
    <name type="scientific">Nitratidesulfovibrio liaohensis</name>
    <dbReference type="NCBI Taxonomy" id="2604158"/>
    <lineage>
        <taxon>Bacteria</taxon>
        <taxon>Pseudomonadati</taxon>
        <taxon>Thermodesulfobacteriota</taxon>
        <taxon>Desulfovibrionia</taxon>
        <taxon>Desulfovibrionales</taxon>
        <taxon>Desulfovibrionaceae</taxon>
        <taxon>Nitratidesulfovibrio</taxon>
    </lineage>
</organism>
<keyword evidence="3" id="KW-0808">Transferase</keyword>
<evidence type="ECO:0000313" key="9">
    <source>
        <dbReference type="Proteomes" id="UP001180616"/>
    </source>
</evidence>
<dbReference type="InterPro" id="IPR050953">
    <property type="entry name" value="N4_N6_ade-DNA_methylase"/>
</dbReference>
<reference evidence="8" key="1">
    <citation type="submission" date="2023-09" db="EMBL/GenBank/DDBJ databases">
        <authorList>
            <consortium name="CW5 consortium"/>
            <person name="Lu C.-W."/>
        </authorList>
    </citation>
    <scope>NUCLEOTIDE SEQUENCE</scope>
    <source>
        <strain evidence="8">KPS</strain>
    </source>
</reference>
<name>A0ABY9R3J3_9BACT</name>
<dbReference type="PRINTS" id="PR00507">
    <property type="entry name" value="N12N6MTFRASE"/>
</dbReference>
<evidence type="ECO:0000256" key="6">
    <source>
        <dbReference type="SAM" id="MobiDB-lite"/>
    </source>
</evidence>
<proteinExistence type="predicted"/>
<dbReference type="Proteomes" id="UP001180616">
    <property type="component" value="Chromosome"/>
</dbReference>
<feature type="region of interest" description="Disordered" evidence="6">
    <location>
        <begin position="1336"/>
        <end position="1359"/>
    </location>
</feature>
<comment type="catalytic activity">
    <reaction evidence="5">
        <text>a 2'-deoxyadenosine in DNA + S-adenosyl-L-methionine = an N(6)-methyl-2'-deoxyadenosine in DNA + S-adenosyl-L-homocysteine + H(+)</text>
        <dbReference type="Rhea" id="RHEA:15197"/>
        <dbReference type="Rhea" id="RHEA-COMP:12418"/>
        <dbReference type="Rhea" id="RHEA-COMP:12419"/>
        <dbReference type="ChEBI" id="CHEBI:15378"/>
        <dbReference type="ChEBI" id="CHEBI:57856"/>
        <dbReference type="ChEBI" id="CHEBI:59789"/>
        <dbReference type="ChEBI" id="CHEBI:90615"/>
        <dbReference type="ChEBI" id="CHEBI:90616"/>
        <dbReference type="EC" id="2.1.1.72"/>
    </reaction>
</comment>
<keyword evidence="4" id="KW-0949">S-adenosyl-L-methionine</keyword>
<keyword evidence="2 8" id="KW-0489">Methyltransferase</keyword>
<dbReference type="InterPro" id="IPR011639">
    <property type="entry name" value="MethylTrfase_TaqI-like_dom"/>
</dbReference>
<evidence type="ECO:0000256" key="2">
    <source>
        <dbReference type="ARBA" id="ARBA00022603"/>
    </source>
</evidence>
<gene>
    <name evidence="8" type="ORF">KPS_000197</name>
</gene>
<evidence type="ECO:0000259" key="7">
    <source>
        <dbReference type="Pfam" id="PF07669"/>
    </source>
</evidence>
<keyword evidence="9" id="KW-1185">Reference proteome</keyword>
<dbReference type="PANTHER" id="PTHR33841:SF1">
    <property type="entry name" value="DNA METHYLTRANSFERASE A"/>
    <property type="match status" value="1"/>
</dbReference>
<dbReference type="Gene3D" id="3.40.50.150">
    <property type="entry name" value="Vaccinia Virus protein VP39"/>
    <property type="match status" value="2"/>
</dbReference>
<dbReference type="EMBL" id="CP133659">
    <property type="protein sequence ID" value="WMW65697.1"/>
    <property type="molecule type" value="Genomic_DNA"/>
</dbReference>
<dbReference type="EC" id="2.1.1.72" evidence="1"/>
<evidence type="ECO:0000256" key="3">
    <source>
        <dbReference type="ARBA" id="ARBA00022679"/>
    </source>
</evidence>
<evidence type="ECO:0000313" key="8">
    <source>
        <dbReference type="EMBL" id="WMW65697.1"/>
    </source>
</evidence>